<protein>
    <recommendedName>
        <fullName evidence="4">C-deglycosylation enzyme beta subunit</fullName>
    </recommendedName>
</protein>
<evidence type="ECO:0000313" key="7">
    <source>
        <dbReference type="Proteomes" id="UP000218366"/>
    </source>
</evidence>
<evidence type="ECO:0000256" key="3">
    <source>
        <dbReference type="ARBA" id="ARBA00046336"/>
    </source>
</evidence>
<dbReference type="OrthoDB" id="1494151at2"/>
<evidence type="ECO:0000256" key="4">
    <source>
        <dbReference type="ARBA" id="ARBA00047208"/>
    </source>
</evidence>
<comment type="similarity">
    <text evidence="3">Belongs to the C-glycoside deglycosidase beta subunit family.</text>
</comment>
<sequence>MLERSHIQSSGFDNVSEGGAVTGFRVRLRQPNYRGTRVSLVEGIDVTVDGEAFPAARNRYRIGGGDYAHGELEGLLDLRWPVGTTIDVMVPRPGGLTPGVHHVETVVWYHHPYFPPQFRPIPVRDGRHATIIL</sequence>
<organism evidence="6 7">
    <name type="scientific">Sphingomonas spermidinifaciens</name>
    <dbReference type="NCBI Taxonomy" id="1141889"/>
    <lineage>
        <taxon>Bacteria</taxon>
        <taxon>Pseudomonadati</taxon>
        <taxon>Pseudomonadota</taxon>
        <taxon>Alphaproteobacteria</taxon>
        <taxon>Sphingomonadales</taxon>
        <taxon>Sphingomonadaceae</taxon>
        <taxon>Sphingomonas</taxon>
    </lineage>
</organism>
<feature type="domain" description="C-glycoside deglycosidase beta subunit" evidence="5">
    <location>
        <begin position="2"/>
        <end position="113"/>
    </location>
</feature>
<keyword evidence="2" id="KW-0119">Carbohydrate metabolism</keyword>
<keyword evidence="7" id="KW-1185">Reference proteome</keyword>
<dbReference type="InterPro" id="IPR045959">
    <property type="entry name" value="CGDB"/>
</dbReference>
<dbReference type="Pfam" id="PF19906">
    <property type="entry name" value="CGDB"/>
    <property type="match status" value="1"/>
</dbReference>
<evidence type="ECO:0000256" key="2">
    <source>
        <dbReference type="ARBA" id="ARBA00023277"/>
    </source>
</evidence>
<dbReference type="Proteomes" id="UP000218366">
    <property type="component" value="Unassembled WGS sequence"/>
</dbReference>
<dbReference type="EMBL" id="NWMW01000002">
    <property type="protein sequence ID" value="PCD02130.1"/>
    <property type="molecule type" value="Genomic_DNA"/>
</dbReference>
<accession>A0A2A4B230</accession>
<keyword evidence="1" id="KW-0456">Lyase</keyword>
<name>A0A2A4B230_9SPHN</name>
<dbReference type="RefSeq" id="WP_096343508.1">
    <property type="nucleotide sequence ID" value="NZ_NWMW01000002.1"/>
</dbReference>
<reference evidence="6 7" key="1">
    <citation type="submission" date="2017-09" db="EMBL/GenBank/DDBJ databases">
        <title>Sphingomonas spermidinifaciens 9NM-10, whole genome shotgun sequence.</title>
        <authorList>
            <person name="Feng G."/>
            <person name="Zhu H."/>
        </authorList>
    </citation>
    <scope>NUCLEOTIDE SEQUENCE [LARGE SCALE GENOMIC DNA]</scope>
    <source>
        <strain evidence="6 7">9NM-10</strain>
    </source>
</reference>
<evidence type="ECO:0000256" key="1">
    <source>
        <dbReference type="ARBA" id="ARBA00023239"/>
    </source>
</evidence>
<comment type="caution">
    <text evidence="6">The sequence shown here is derived from an EMBL/GenBank/DDBJ whole genome shotgun (WGS) entry which is preliminary data.</text>
</comment>
<gene>
    <name evidence="6" type="ORF">COC42_11690</name>
</gene>
<proteinExistence type="inferred from homology"/>
<dbReference type="GO" id="GO:0016829">
    <property type="term" value="F:lyase activity"/>
    <property type="evidence" value="ECO:0007669"/>
    <property type="project" value="UniProtKB-KW"/>
</dbReference>
<dbReference type="AlphaFoldDB" id="A0A2A4B230"/>
<evidence type="ECO:0000259" key="5">
    <source>
        <dbReference type="Pfam" id="PF19906"/>
    </source>
</evidence>
<evidence type="ECO:0000313" key="6">
    <source>
        <dbReference type="EMBL" id="PCD02130.1"/>
    </source>
</evidence>